<dbReference type="SUPFAM" id="SSF52540">
    <property type="entry name" value="P-loop containing nucleoside triphosphate hydrolases"/>
    <property type="match status" value="1"/>
</dbReference>
<dbReference type="PANTHER" id="PTHR43581">
    <property type="entry name" value="ATP/GTP PHOSPHATASE"/>
    <property type="match status" value="1"/>
</dbReference>
<accession>A0A833CHN8</accession>
<dbReference type="EMBL" id="WBWA01000037">
    <property type="protein sequence ID" value="KAB2662051.1"/>
    <property type="molecule type" value="Genomic_DNA"/>
</dbReference>
<dbReference type="GO" id="GO:0005524">
    <property type="term" value="F:ATP binding"/>
    <property type="evidence" value="ECO:0007669"/>
    <property type="project" value="InterPro"/>
</dbReference>
<name>A0A833CHN8_9HYPH</name>
<protein>
    <submittedName>
        <fullName evidence="2">AAA family ATPase</fullName>
    </submittedName>
</protein>
<evidence type="ECO:0000313" key="3">
    <source>
        <dbReference type="Proteomes" id="UP000430843"/>
    </source>
</evidence>
<dbReference type="Pfam" id="PF13304">
    <property type="entry name" value="AAA_21"/>
    <property type="match status" value="1"/>
</dbReference>
<dbReference type="InterPro" id="IPR051396">
    <property type="entry name" value="Bact_Antivir_Def_Nuclease"/>
</dbReference>
<proteinExistence type="predicted"/>
<dbReference type="GO" id="GO:0016887">
    <property type="term" value="F:ATP hydrolysis activity"/>
    <property type="evidence" value="ECO:0007669"/>
    <property type="project" value="InterPro"/>
</dbReference>
<gene>
    <name evidence="2" type="ORF">F9K91_23505</name>
</gene>
<dbReference type="Gene3D" id="3.40.50.300">
    <property type="entry name" value="P-loop containing nucleotide triphosphate hydrolases"/>
    <property type="match status" value="1"/>
</dbReference>
<feature type="domain" description="ATPase AAA-type core" evidence="1">
    <location>
        <begin position="26"/>
        <end position="322"/>
    </location>
</feature>
<sequence length="577" mass="62332">MSRIRKLEIENFRGIKNLSWLPSNGINCLIGSGDSGKSTVLDAIDYCLGARRNLQMTDVDFHNLDVDKPIQITLTIGALDDALKSIDSYGMFLRGFITETGVIEDEPEKDAETVLTLRLKVEGDLEPSWFLVSDRAEAQGLNRNLSWADRARLAPTRIGAYADLNLGWRRGSVLNRLSEERADASAAIVRAAREARVAFGDDAKVQLGDALKIVADTAKYLGIPVGDEVKAMLDSHSVSVSGGTISLHNESGIPLKSLGIGSTRLLIAGLQRMAAQSSSIILIDELEHGLEPHRIMRLLGSLGAKEAEAPLQAFLTTHSPIALRELGGHQLCVVRGHDDHHDVIDVGTDSVVQGTIRLYPDAFLATSVIVCEGATEVGFIRGLDQYFESQGQVSIAALGVALVDAGGGGPNDAYRRAVPLRSLGYRTAVLRDDDQKPTAENHQAFIDSGGAVFTWRDDRCLEAELFMCLSDDAVGKLIDLAIELHGEDVIGGHIQSRAENGETLKSIQIGALIGGYSRQTRVVLGNASSIRKKGWFKQLGWMEQAAREIVGPDLQDADVYFRNAAEAVFAWASNAGA</sequence>
<dbReference type="AlphaFoldDB" id="A0A833CHN8"/>
<dbReference type="Proteomes" id="UP000430843">
    <property type="component" value="Unassembled WGS sequence"/>
</dbReference>
<evidence type="ECO:0000313" key="2">
    <source>
        <dbReference type="EMBL" id="KAB2662051.1"/>
    </source>
</evidence>
<dbReference type="InterPro" id="IPR027417">
    <property type="entry name" value="P-loop_NTPase"/>
</dbReference>
<reference evidence="2 3" key="1">
    <citation type="submission" date="2019-09" db="EMBL/GenBank/DDBJ databases">
        <title>Taxonomic organization of the family Brucellaceae based on a phylogenomic approach.</title>
        <authorList>
            <person name="Leclercq S."/>
            <person name="Cloeckaert A."/>
            <person name="Zygmunt M.S."/>
        </authorList>
    </citation>
    <scope>NUCLEOTIDE SEQUENCE [LARGE SCALE GENOMIC DNA]</scope>
    <source>
        <strain evidence="2 3">LMG 18957</strain>
    </source>
</reference>
<dbReference type="InterPro" id="IPR003959">
    <property type="entry name" value="ATPase_AAA_core"/>
</dbReference>
<evidence type="ECO:0000259" key="1">
    <source>
        <dbReference type="Pfam" id="PF13304"/>
    </source>
</evidence>
<dbReference type="PANTHER" id="PTHR43581:SF3">
    <property type="entry name" value="AAA+ ATPASE DOMAIN-CONTAINING PROTEIN"/>
    <property type="match status" value="1"/>
</dbReference>
<keyword evidence="3" id="KW-1185">Reference proteome</keyword>
<dbReference type="RefSeq" id="WP_151678881.1">
    <property type="nucleotide sequence ID" value="NZ_WBWA01000037.1"/>
</dbReference>
<comment type="caution">
    <text evidence="2">The sequence shown here is derived from an EMBL/GenBank/DDBJ whole genome shotgun (WGS) entry which is preliminary data.</text>
</comment>
<organism evidence="2 3">
    <name type="scientific">Brucella tritici</name>
    <dbReference type="NCBI Taxonomy" id="94626"/>
    <lineage>
        <taxon>Bacteria</taxon>
        <taxon>Pseudomonadati</taxon>
        <taxon>Pseudomonadota</taxon>
        <taxon>Alphaproteobacteria</taxon>
        <taxon>Hyphomicrobiales</taxon>
        <taxon>Brucellaceae</taxon>
        <taxon>Brucella/Ochrobactrum group</taxon>
        <taxon>Brucella</taxon>
    </lineage>
</organism>